<dbReference type="PROSITE" id="PS50905">
    <property type="entry name" value="FERRITIN_LIKE"/>
    <property type="match status" value="1"/>
</dbReference>
<gene>
    <name evidence="2" type="ORF">PCA31118_00418</name>
</gene>
<dbReference type="GO" id="GO:0008199">
    <property type="term" value="F:ferric iron binding"/>
    <property type="evidence" value="ECO:0007669"/>
    <property type="project" value="InterPro"/>
</dbReference>
<accession>A0A5E4ZKG3</accession>
<keyword evidence="3" id="KW-1185">Reference proteome</keyword>
<protein>
    <recommendedName>
        <fullName evidence="1">Ferritin-like diiron domain-containing protein</fullName>
    </recommendedName>
</protein>
<dbReference type="SUPFAM" id="SSF47240">
    <property type="entry name" value="Ferritin-like"/>
    <property type="match status" value="1"/>
</dbReference>
<dbReference type="EMBL" id="CABPSQ010000001">
    <property type="protein sequence ID" value="VVE60972.1"/>
    <property type="molecule type" value="Genomic_DNA"/>
</dbReference>
<feature type="domain" description="Ferritin-like diiron" evidence="1">
    <location>
        <begin position="171"/>
        <end position="240"/>
    </location>
</feature>
<organism evidence="2 3">
    <name type="scientific">Pandoraea captiosa</name>
    <dbReference type="NCBI Taxonomy" id="2508302"/>
    <lineage>
        <taxon>Bacteria</taxon>
        <taxon>Pseudomonadati</taxon>
        <taxon>Pseudomonadota</taxon>
        <taxon>Betaproteobacteria</taxon>
        <taxon>Burkholderiales</taxon>
        <taxon>Burkholderiaceae</taxon>
        <taxon>Pandoraea</taxon>
    </lineage>
</organism>
<dbReference type="InterPro" id="IPR012347">
    <property type="entry name" value="Ferritin-like"/>
</dbReference>
<reference evidence="2 3" key="1">
    <citation type="submission" date="2019-08" db="EMBL/GenBank/DDBJ databases">
        <authorList>
            <person name="Peeters C."/>
        </authorList>
    </citation>
    <scope>NUCLEOTIDE SEQUENCE [LARGE SCALE GENOMIC DNA]</scope>
    <source>
        <strain evidence="2 3">LMG 31118</strain>
    </source>
</reference>
<dbReference type="InterPro" id="IPR009078">
    <property type="entry name" value="Ferritin-like_SF"/>
</dbReference>
<dbReference type="InterPro" id="IPR008331">
    <property type="entry name" value="Ferritin_DPS_dom"/>
</dbReference>
<evidence type="ECO:0000259" key="1">
    <source>
        <dbReference type="PROSITE" id="PS50905"/>
    </source>
</evidence>
<evidence type="ECO:0000313" key="2">
    <source>
        <dbReference type="EMBL" id="VVE60972.1"/>
    </source>
</evidence>
<dbReference type="OrthoDB" id="5291582at2"/>
<dbReference type="AlphaFoldDB" id="A0A5E4ZKG3"/>
<name>A0A5E4ZKG3_9BURK</name>
<dbReference type="Proteomes" id="UP000414136">
    <property type="component" value="Unassembled WGS sequence"/>
</dbReference>
<dbReference type="Pfam" id="PF00210">
    <property type="entry name" value="Ferritin"/>
    <property type="match status" value="1"/>
</dbReference>
<dbReference type="Gene3D" id="1.20.1260.10">
    <property type="match status" value="1"/>
</dbReference>
<dbReference type="CDD" id="cd00657">
    <property type="entry name" value="Ferritin_like"/>
    <property type="match status" value="1"/>
</dbReference>
<proteinExistence type="predicted"/>
<dbReference type="InterPro" id="IPR009040">
    <property type="entry name" value="Ferritin-like_diiron"/>
</dbReference>
<dbReference type="RefSeq" id="WP_150622499.1">
    <property type="nucleotide sequence ID" value="NZ_CABPSQ010000001.1"/>
</dbReference>
<evidence type="ECO:0000313" key="3">
    <source>
        <dbReference type="Proteomes" id="UP000414136"/>
    </source>
</evidence>
<sequence>MSLPNRENVNRTGFLFNPVDGRKLRDFAEAQPPDPDASPSSIADMRATCAAEADAIGSIPTDGISGMRPAGTSTSVTATAASPMFLDRLGERLAFERSGVRLYEALISKVENCGDDYGPMQARLAHFRAEEAAHFAMLADCIHQLGADPTAQTPAADVCGVMSMGFIQVLSDPRTDVPQALTALVAVEAADQCGWELLIEMANAEGVPEMAQAFGEALKQENEHLSSVKQWLSEIAAAGV</sequence>